<dbReference type="GO" id="GO:0016887">
    <property type="term" value="F:ATP hydrolysis activity"/>
    <property type="evidence" value="ECO:0007669"/>
    <property type="project" value="InterPro"/>
</dbReference>
<dbReference type="InterPro" id="IPR003593">
    <property type="entry name" value="AAA+_ATPase"/>
</dbReference>
<accession>A0AAX3X0T3</accession>
<protein>
    <submittedName>
        <fullName evidence="6">ABC transporter ATP-binding protein</fullName>
    </submittedName>
</protein>
<dbReference type="InterPro" id="IPR017871">
    <property type="entry name" value="ABC_transporter-like_CS"/>
</dbReference>
<dbReference type="PANTHER" id="PTHR43335">
    <property type="entry name" value="ABC TRANSPORTER, ATP-BINDING PROTEIN"/>
    <property type="match status" value="1"/>
</dbReference>
<dbReference type="GO" id="GO:0005524">
    <property type="term" value="F:ATP binding"/>
    <property type="evidence" value="ECO:0007669"/>
    <property type="project" value="UniProtKB-KW"/>
</dbReference>
<dbReference type="RefSeq" id="WP_283871982.1">
    <property type="nucleotide sequence ID" value="NZ_CP126101.1"/>
</dbReference>
<organism evidence="6 7">
    <name type="scientific">Lysinibacillus pakistanensis</name>
    <dbReference type="NCBI Taxonomy" id="759811"/>
    <lineage>
        <taxon>Bacteria</taxon>
        <taxon>Bacillati</taxon>
        <taxon>Bacillota</taxon>
        <taxon>Bacilli</taxon>
        <taxon>Bacillales</taxon>
        <taxon>Bacillaceae</taxon>
        <taxon>Lysinibacillus</taxon>
    </lineage>
</organism>
<dbReference type="Proteomes" id="UP001178322">
    <property type="component" value="Chromosome"/>
</dbReference>
<dbReference type="SUPFAM" id="SSF52540">
    <property type="entry name" value="P-loop containing nucleoside triphosphate hydrolases"/>
    <property type="match status" value="1"/>
</dbReference>
<evidence type="ECO:0000256" key="3">
    <source>
        <dbReference type="ARBA" id="ARBA00022741"/>
    </source>
</evidence>
<gene>
    <name evidence="6" type="ORF">QNH24_10255</name>
</gene>
<reference evidence="6" key="1">
    <citation type="submission" date="2023-05" db="EMBL/GenBank/DDBJ databases">
        <title>Comparative genomics of Bacillaceae isolates and their secondary metabolite potential.</title>
        <authorList>
            <person name="Song L."/>
            <person name="Nielsen L.J."/>
            <person name="Mohite O."/>
            <person name="Xu X."/>
            <person name="Weber T."/>
            <person name="Kovacs A.T."/>
        </authorList>
    </citation>
    <scope>NUCLEOTIDE SEQUENCE</scope>
    <source>
        <strain evidence="6">LY1</strain>
    </source>
</reference>
<dbReference type="Gene3D" id="3.40.50.300">
    <property type="entry name" value="P-loop containing nucleotide triphosphate hydrolases"/>
    <property type="match status" value="1"/>
</dbReference>
<evidence type="ECO:0000313" key="7">
    <source>
        <dbReference type="Proteomes" id="UP001178322"/>
    </source>
</evidence>
<sequence length="307" mass="34565">MTTQPIVQLQNLSKIIRGKQLISQLNIDLYPGQITGFLGPNGAGKTTTIRMMTGLMHPSEGKVIIDGLSLQENYEEAISKVGVIVENPEMYKFMTGYKNLLHFARMHKNVTKDRIQEVVNQVGLEKRIHEKVSTYSLGMRQRLGLAQALLHRPKFLILDEPTNGLDPAGIREFRMYLRKIATEDGVSVFVSSHLLSEIELMCDRVAVIQNGKLIDIRDIHSNNSSFYYIEATPNEQAESLLQKLDINFVSENSGYVVEIQKEDIPSFITNFVNQGIQLFAVQPHQKTLEDQFLEMTGGGQIAEANSK</sequence>
<dbReference type="Pfam" id="PF00005">
    <property type="entry name" value="ABC_tran"/>
    <property type="match status" value="1"/>
</dbReference>
<evidence type="ECO:0000256" key="4">
    <source>
        <dbReference type="ARBA" id="ARBA00022840"/>
    </source>
</evidence>
<dbReference type="EMBL" id="CP126101">
    <property type="protein sequence ID" value="WHY53589.1"/>
    <property type="molecule type" value="Genomic_DNA"/>
</dbReference>
<keyword evidence="2" id="KW-0813">Transport</keyword>
<feature type="domain" description="ABC transporter" evidence="5">
    <location>
        <begin position="7"/>
        <end position="235"/>
    </location>
</feature>
<evidence type="ECO:0000256" key="2">
    <source>
        <dbReference type="ARBA" id="ARBA00022448"/>
    </source>
</evidence>
<proteinExistence type="inferred from homology"/>
<evidence type="ECO:0000259" key="5">
    <source>
        <dbReference type="PROSITE" id="PS50893"/>
    </source>
</evidence>
<comment type="similarity">
    <text evidence="1">Belongs to the ABC transporter superfamily.</text>
</comment>
<dbReference type="AlphaFoldDB" id="A0AAX3X0T3"/>
<evidence type="ECO:0000313" key="6">
    <source>
        <dbReference type="EMBL" id="WHY53589.1"/>
    </source>
</evidence>
<dbReference type="SMART" id="SM00382">
    <property type="entry name" value="AAA"/>
    <property type="match status" value="1"/>
</dbReference>
<keyword evidence="4 6" id="KW-0067">ATP-binding</keyword>
<name>A0AAX3X0T3_9BACI</name>
<keyword evidence="3" id="KW-0547">Nucleotide-binding</keyword>
<dbReference type="PROSITE" id="PS00211">
    <property type="entry name" value="ABC_TRANSPORTER_1"/>
    <property type="match status" value="1"/>
</dbReference>
<dbReference type="InterPro" id="IPR027417">
    <property type="entry name" value="P-loop_NTPase"/>
</dbReference>
<dbReference type="PANTHER" id="PTHR43335:SF4">
    <property type="entry name" value="ABC TRANSPORTER, ATP-BINDING PROTEIN"/>
    <property type="match status" value="1"/>
</dbReference>
<dbReference type="PROSITE" id="PS50893">
    <property type="entry name" value="ABC_TRANSPORTER_2"/>
    <property type="match status" value="1"/>
</dbReference>
<dbReference type="InterPro" id="IPR003439">
    <property type="entry name" value="ABC_transporter-like_ATP-bd"/>
</dbReference>
<evidence type="ECO:0000256" key="1">
    <source>
        <dbReference type="ARBA" id="ARBA00005417"/>
    </source>
</evidence>